<keyword evidence="1" id="KW-0812">Transmembrane</keyword>
<dbReference type="KEGG" id="ttu:TERTU_2989"/>
<accession>C5BNJ3</accession>
<organism evidence="3 4">
    <name type="scientific">Teredinibacter turnerae (strain ATCC 39867 / T7901)</name>
    <dbReference type="NCBI Taxonomy" id="377629"/>
    <lineage>
        <taxon>Bacteria</taxon>
        <taxon>Pseudomonadati</taxon>
        <taxon>Pseudomonadota</taxon>
        <taxon>Gammaproteobacteria</taxon>
        <taxon>Cellvibrionales</taxon>
        <taxon>Cellvibrionaceae</taxon>
        <taxon>Teredinibacter</taxon>
    </lineage>
</organism>
<keyword evidence="1" id="KW-0472">Membrane</keyword>
<dbReference type="STRING" id="377629.TERTU_2989"/>
<protein>
    <submittedName>
        <fullName evidence="3">Integral membrane protein</fullName>
    </submittedName>
</protein>
<evidence type="ECO:0000313" key="4">
    <source>
        <dbReference type="Proteomes" id="UP000009080"/>
    </source>
</evidence>
<dbReference type="PANTHER" id="PTHR42208:SF1">
    <property type="entry name" value="HEAVY METAL TRANSPORTER"/>
    <property type="match status" value="1"/>
</dbReference>
<evidence type="ECO:0000313" key="3">
    <source>
        <dbReference type="EMBL" id="ACR11068.1"/>
    </source>
</evidence>
<keyword evidence="1" id="KW-1133">Transmembrane helix</keyword>
<feature type="transmembrane region" description="Helical" evidence="1">
    <location>
        <begin position="6"/>
        <end position="33"/>
    </location>
</feature>
<gene>
    <name evidence="3" type="ordered locus">TERTU_2989</name>
</gene>
<proteinExistence type="predicted"/>
<reference evidence="3 4" key="1">
    <citation type="journal article" date="2009" name="PLoS ONE">
        <title>The complete genome of Teredinibacter turnerae T7901: an intracellular endosymbiont of marine wood-boring bivalves (shipworms).</title>
        <authorList>
            <person name="Yang J.C."/>
            <person name="Madupu R."/>
            <person name="Durkin A.S."/>
            <person name="Ekborg N.A."/>
            <person name="Pedamallu C.S."/>
            <person name="Hostetler J.B."/>
            <person name="Radune D."/>
            <person name="Toms B.S."/>
            <person name="Henrissat B."/>
            <person name="Coutinho P.M."/>
            <person name="Schwarz S."/>
            <person name="Field L."/>
            <person name="Trindade-Silva A.E."/>
            <person name="Soares C.A.G."/>
            <person name="Elshahawi S."/>
            <person name="Hanora A."/>
            <person name="Schmidt E.W."/>
            <person name="Haygood M.G."/>
            <person name="Posfai J."/>
            <person name="Benner J."/>
            <person name="Madinger C."/>
            <person name="Nove J."/>
            <person name="Anton B."/>
            <person name="Chaudhary K."/>
            <person name="Foster J."/>
            <person name="Holman A."/>
            <person name="Kumar S."/>
            <person name="Lessard P.A."/>
            <person name="Luyten Y.A."/>
            <person name="Slatko B."/>
            <person name="Wood N."/>
            <person name="Wu B."/>
            <person name="Teplitski M."/>
            <person name="Mougous J.D."/>
            <person name="Ward N."/>
            <person name="Eisen J.A."/>
            <person name="Badger J.H."/>
            <person name="Distel D.L."/>
        </authorList>
    </citation>
    <scope>NUCLEOTIDE SEQUENCE [LARGE SCALE GENOMIC DNA]</scope>
    <source>
        <strain evidence="4">ATCC 39867 / T7901</strain>
    </source>
</reference>
<feature type="transmembrane region" description="Helical" evidence="1">
    <location>
        <begin position="168"/>
        <end position="188"/>
    </location>
</feature>
<sequence length="240" mass="25307">MIEPVIAAFTLGLMGAGHCLGMCGGVTAALAFANQAQGRVYSIFILLAYNLGRIGSYALIGGLAALVAGMFDGLTPLPILRALSGVLLIGMGFYLADWWRVLSRLEKAGGMLWRFVSPLAGKLMPVKTVPNALLLGFLWGWLPCGLVYSALVYAAVQANFASGGTVMLAFGLGTLPAVFAGGLASGYIKKAIAHVWVRRIFGIGFIVYGVYTLIPVAKILLVSWGLIDAPAMMMDPAHCH</sequence>
<dbReference type="PANTHER" id="PTHR42208">
    <property type="entry name" value="HEAVY METAL TRANSPORTER-RELATED"/>
    <property type="match status" value="1"/>
</dbReference>
<feature type="transmembrane region" description="Helical" evidence="1">
    <location>
        <begin position="77"/>
        <end position="96"/>
    </location>
</feature>
<dbReference type="RefSeq" id="WP_015817180.1">
    <property type="nucleotide sequence ID" value="NC_012997.1"/>
</dbReference>
<dbReference type="OrthoDB" id="9798690at2"/>
<evidence type="ECO:0000259" key="2">
    <source>
        <dbReference type="Pfam" id="PF13386"/>
    </source>
</evidence>
<dbReference type="Proteomes" id="UP000009080">
    <property type="component" value="Chromosome"/>
</dbReference>
<dbReference type="HOGENOM" id="CLU_032635_0_0_6"/>
<dbReference type="EMBL" id="CP001614">
    <property type="protein sequence ID" value="ACR11068.1"/>
    <property type="molecule type" value="Genomic_DNA"/>
</dbReference>
<dbReference type="Pfam" id="PF13386">
    <property type="entry name" value="DsbD_2"/>
    <property type="match status" value="1"/>
</dbReference>
<feature type="domain" description="Urease accessory protein UreH-like transmembrane" evidence="2">
    <location>
        <begin position="7"/>
        <end position="211"/>
    </location>
</feature>
<keyword evidence="4" id="KW-1185">Reference proteome</keyword>
<dbReference type="InterPro" id="IPR039447">
    <property type="entry name" value="UreH-like_TM_dom"/>
</dbReference>
<feature type="transmembrane region" description="Helical" evidence="1">
    <location>
        <begin position="54"/>
        <end position="71"/>
    </location>
</feature>
<dbReference type="eggNOG" id="COG2836">
    <property type="taxonomic scope" value="Bacteria"/>
</dbReference>
<feature type="transmembrane region" description="Helical" evidence="1">
    <location>
        <begin position="200"/>
        <end position="227"/>
    </location>
</feature>
<evidence type="ECO:0000256" key="1">
    <source>
        <dbReference type="SAM" id="Phobius"/>
    </source>
</evidence>
<name>C5BNJ3_TERTT</name>
<dbReference type="AlphaFoldDB" id="C5BNJ3"/>
<feature type="transmembrane region" description="Helical" evidence="1">
    <location>
        <begin position="132"/>
        <end position="156"/>
    </location>
</feature>